<evidence type="ECO:0000256" key="2">
    <source>
        <dbReference type="ARBA" id="ARBA00022475"/>
    </source>
</evidence>
<dbReference type="GO" id="GO:0005886">
    <property type="term" value="C:plasma membrane"/>
    <property type="evidence" value="ECO:0007669"/>
    <property type="project" value="UniProtKB-SubCell"/>
</dbReference>
<dbReference type="PIRSF" id="PIRSF038958">
    <property type="entry name" value="PG_synth_SpoVB"/>
    <property type="match status" value="1"/>
</dbReference>
<evidence type="ECO:0000256" key="4">
    <source>
        <dbReference type="ARBA" id="ARBA00022989"/>
    </source>
</evidence>
<keyword evidence="4 7" id="KW-1133">Transmembrane helix</keyword>
<feature type="transmembrane region" description="Helical" evidence="7">
    <location>
        <begin position="313"/>
        <end position="336"/>
    </location>
</feature>
<feature type="transmembrane region" description="Helical" evidence="7">
    <location>
        <begin position="212"/>
        <end position="230"/>
    </location>
</feature>
<keyword evidence="2" id="KW-1003">Cell membrane</keyword>
<feature type="transmembrane region" description="Helical" evidence="7">
    <location>
        <begin position="514"/>
        <end position="534"/>
    </location>
</feature>
<keyword evidence="3 7" id="KW-0812">Transmembrane</keyword>
<evidence type="ECO:0000256" key="7">
    <source>
        <dbReference type="SAM" id="Phobius"/>
    </source>
</evidence>
<feature type="transmembrane region" description="Helical" evidence="7">
    <location>
        <begin position="258"/>
        <end position="278"/>
    </location>
</feature>
<dbReference type="InterPro" id="IPR002797">
    <property type="entry name" value="Polysacc_synth"/>
</dbReference>
<evidence type="ECO:0000256" key="1">
    <source>
        <dbReference type="ARBA" id="ARBA00004651"/>
    </source>
</evidence>
<gene>
    <name evidence="8" type="ORF">FC56_GL000722</name>
</gene>
<dbReference type="Proteomes" id="UP000051256">
    <property type="component" value="Unassembled WGS sequence"/>
</dbReference>
<dbReference type="InterPro" id="IPR050833">
    <property type="entry name" value="Poly_Biosynth_Transport"/>
</dbReference>
<accession>A0A0R2CS32</accession>
<feature type="transmembrane region" description="Helical" evidence="7">
    <location>
        <begin position="185"/>
        <end position="206"/>
    </location>
</feature>
<feature type="transmembrane region" description="Helical" evidence="7">
    <location>
        <begin position="110"/>
        <end position="130"/>
    </location>
</feature>
<sequence length="559" mass="60935">MEMKVGTKMSEEKQQTSSSEATRDKMLSGSAWMTAGSMFSRLLGAIYIIPWRIWFGSYFLLGNALYGFGYNIYSFFLIAAIAGIPSAIAKQVAHYNALNEYGVGVRLYKRGLVLSVSTGIICALVLYFGAPLMDGGNPNVIPVLHSLAWAILVIPTMSLTRGYFQGYQQMAPSAISQFVEQLARVLYMLLTAYLIMQVWHGSWITAVAQSTFAAFVGAVCGLLTLGYYYWKRRRTFRSLVANSNNEIKVQTSQLYHEIIAQAVPFIILGAGITIFQLIDQYTFFDIMRMATNYSNDALNDLYALFAVNANKLVMIPISLASALAITSVPLLSVAITKGDTKAIKGQTTNVFLLFLYVMTPAALGMAAIAGPLNRVFYGQAHQALGANILSFSAIISIPLGLFTVFAAVMQGLNQNKRAVKYFLIGTVVKLAVQWPCVYFLGTFGALLATGIGILVASGLIINNLNKQYGFDNKLLGNDFAKISGYSLLVYGSALAVVYLLNFLLGLFIDPNGGMASLLVSLVSVLVGGGLYVYFTLKYRVADDVLGPRSEGLRARLHIK</sequence>
<feature type="transmembrane region" description="Helical" evidence="7">
    <location>
        <begin position="421"/>
        <end position="440"/>
    </location>
</feature>
<evidence type="ECO:0000313" key="9">
    <source>
        <dbReference type="Proteomes" id="UP000051256"/>
    </source>
</evidence>
<feature type="transmembrane region" description="Helical" evidence="7">
    <location>
        <begin position="142"/>
        <end position="164"/>
    </location>
</feature>
<evidence type="ECO:0000256" key="3">
    <source>
        <dbReference type="ARBA" id="ARBA00022692"/>
    </source>
</evidence>
<dbReference type="STRING" id="1423802.FC56_GL000722"/>
<dbReference type="PATRIC" id="fig|1423802.4.peg.733"/>
<feature type="compositionally biased region" description="Basic and acidic residues" evidence="6">
    <location>
        <begin position="1"/>
        <end position="14"/>
    </location>
</feature>
<dbReference type="EMBL" id="AYZR01000008">
    <property type="protein sequence ID" value="KRM94000.1"/>
    <property type="molecule type" value="Genomic_DNA"/>
</dbReference>
<keyword evidence="5 7" id="KW-0472">Membrane</keyword>
<feature type="transmembrane region" description="Helical" evidence="7">
    <location>
        <begin position="31"/>
        <end position="50"/>
    </location>
</feature>
<feature type="transmembrane region" description="Helical" evidence="7">
    <location>
        <begin position="485"/>
        <end position="508"/>
    </location>
</feature>
<feature type="region of interest" description="Disordered" evidence="6">
    <location>
        <begin position="1"/>
        <end position="23"/>
    </location>
</feature>
<dbReference type="Pfam" id="PF01943">
    <property type="entry name" value="Polysacc_synt"/>
    <property type="match status" value="1"/>
</dbReference>
<name>A0A0R2CS32_9LACO</name>
<comment type="subcellular location">
    <subcellularLocation>
        <location evidence="1">Cell membrane</location>
        <topology evidence="1">Multi-pass membrane protein</topology>
    </subcellularLocation>
</comment>
<feature type="transmembrane region" description="Helical" evidence="7">
    <location>
        <begin position="70"/>
        <end position="89"/>
    </location>
</feature>
<proteinExistence type="predicted"/>
<evidence type="ECO:0000313" key="8">
    <source>
        <dbReference type="EMBL" id="KRM94000.1"/>
    </source>
</evidence>
<protein>
    <submittedName>
        <fullName evidence="8">Polysaccharide biosynthesis protein</fullName>
    </submittedName>
</protein>
<evidence type="ECO:0000256" key="5">
    <source>
        <dbReference type="ARBA" id="ARBA00023136"/>
    </source>
</evidence>
<dbReference type="InterPro" id="IPR024923">
    <property type="entry name" value="PG_synth_SpoVB"/>
</dbReference>
<reference evidence="8 9" key="1">
    <citation type="journal article" date="2015" name="Genome Announc.">
        <title>Expanding the biotechnology potential of lactobacilli through comparative genomics of 213 strains and associated genera.</title>
        <authorList>
            <person name="Sun Z."/>
            <person name="Harris H.M."/>
            <person name="McCann A."/>
            <person name="Guo C."/>
            <person name="Argimon S."/>
            <person name="Zhang W."/>
            <person name="Yang X."/>
            <person name="Jeffery I.B."/>
            <person name="Cooney J.C."/>
            <person name="Kagawa T.F."/>
            <person name="Liu W."/>
            <person name="Song Y."/>
            <person name="Salvetti E."/>
            <person name="Wrobel A."/>
            <person name="Rasinkangas P."/>
            <person name="Parkhill J."/>
            <person name="Rea M.C."/>
            <person name="O'Sullivan O."/>
            <person name="Ritari J."/>
            <person name="Douillard F.P."/>
            <person name="Paul Ross R."/>
            <person name="Yang R."/>
            <person name="Briner A.E."/>
            <person name="Felis G.E."/>
            <person name="de Vos W.M."/>
            <person name="Barrangou R."/>
            <person name="Klaenhammer T.R."/>
            <person name="Caufield P.W."/>
            <person name="Cui Y."/>
            <person name="Zhang H."/>
            <person name="O'Toole P.W."/>
        </authorList>
    </citation>
    <scope>NUCLEOTIDE SEQUENCE [LARGE SCALE GENOMIC DNA]</scope>
    <source>
        <strain evidence="8 9">DSM 24302</strain>
    </source>
</reference>
<dbReference type="CDD" id="cd13124">
    <property type="entry name" value="MATE_SpoVB_like"/>
    <property type="match status" value="1"/>
</dbReference>
<dbReference type="PANTHER" id="PTHR30250:SF21">
    <property type="entry name" value="LIPID II FLIPPASE MURJ"/>
    <property type="match status" value="1"/>
</dbReference>
<feature type="transmembrane region" description="Helical" evidence="7">
    <location>
        <begin position="388"/>
        <end position="409"/>
    </location>
</feature>
<keyword evidence="9" id="KW-1185">Reference proteome</keyword>
<feature type="transmembrane region" description="Helical" evidence="7">
    <location>
        <begin position="348"/>
        <end position="368"/>
    </location>
</feature>
<feature type="transmembrane region" description="Helical" evidence="7">
    <location>
        <begin position="446"/>
        <end position="464"/>
    </location>
</feature>
<comment type="caution">
    <text evidence="8">The sequence shown here is derived from an EMBL/GenBank/DDBJ whole genome shotgun (WGS) entry which is preliminary data.</text>
</comment>
<organism evidence="8 9">
    <name type="scientific">Lentilactobacillus senioris DSM 24302 = JCM 17472</name>
    <dbReference type="NCBI Taxonomy" id="1423802"/>
    <lineage>
        <taxon>Bacteria</taxon>
        <taxon>Bacillati</taxon>
        <taxon>Bacillota</taxon>
        <taxon>Bacilli</taxon>
        <taxon>Lactobacillales</taxon>
        <taxon>Lactobacillaceae</taxon>
        <taxon>Lentilactobacillus</taxon>
    </lineage>
</organism>
<dbReference type="AlphaFoldDB" id="A0A0R2CS32"/>
<dbReference type="PANTHER" id="PTHR30250">
    <property type="entry name" value="PST FAMILY PREDICTED COLANIC ACID TRANSPORTER"/>
    <property type="match status" value="1"/>
</dbReference>
<evidence type="ECO:0000256" key="6">
    <source>
        <dbReference type="SAM" id="MobiDB-lite"/>
    </source>
</evidence>